<name>A0ABD2XGJ7_9HYME</name>
<proteinExistence type="predicted"/>
<dbReference type="EMBL" id="JBJJXI010000027">
    <property type="protein sequence ID" value="KAL3403977.1"/>
    <property type="molecule type" value="Genomic_DNA"/>
</dbReference>
<feature type="signal peptide" evidence="1">
    <location>
        <begin position="1"/>
        <end position="19"/>
    </location>
</feature>
<comment type="caution">
    <text evidence="2">The sequence shown here is derived from an EMBL/GenBank/DDBJ whole genome shotgun (WGS) entry which is preliminary data.</text>
</comment>
<dbReference type="Proteomes" id="UP001627154">
    <property type="component" value="Unassembled WGS sequence"/>
</dbReference>
<keyword evidence="3" id="KW-1185">Reference proteome</keyword>
<evidence type="ECO:0000313" key="3">
    <source>
        <dbReference type="Proteomes" id="UP001627154"/>
    </source>
</evidence>
<feature type="chain" id="PRO_5044838290" evidence="1">
    <location>
        <begin position="20"/>
        <end position="137"/>
    </location>
</feature>
<organism evidence="2 3">
    <name type="scientific">Trichogramma kaykai</name>
    <dbReference type="NCBI Taxonomy" id="54128"/>
    <lineage>
        <taxon>Eukaryota</taxon>
        <taxon>Metazoa</taxon>
        <taxon>Ecdysozoa</taxon>
        <taxon>Arthropoda</taxon>
        <taxon>Hexapoda</taxon>
        <taxon>Insecta</taxon>
        <taxon>Pterygota</taxon>
        <taxon>Neoptera</taxon>
        <taxon>Endopterygota</taxon>
        <taxon>Hymenoptera</taxon>
        <taxon>Apocrita</taxon>
        <taxon>Proctotrupomorpha</taxon>
        <taxon>Chalcidoidea</taxon>
        <taxon>Trichogrammatidae</taxon>
        <taxon>Trichogramma</taxon>
    </lineage>
</organism>
<accession>A0ABD2XGJ7</accession>
<protein>
    <submittedName>
        <fullName evidence="2">Uncharacterized protein</fullName>
    </submittedName>
</protein>
<sequence length="137" mass="14842">MFSKIALLFIFGYIGLVLSLPVPSDSQIDEVSSTPSKPETAVTAATPAKIAMMSPFKNFDSAGLEILQEIIGGLTDRFGDAYVKTYDQQRGSIDETIKSIKDMGKLGVESGVNLMKNGLEFFFIVPTFTRHVAANEG</sequence>
<dbReference type="AlphaFoldDB" id="A0ABD2XGJ7"/>
<reference evidence="2 3" key="1">
    <citation type="journal article" date="2024" name="bioRxiv">
        <title>A reference genome for Trichogramma kaykai: A tiny desert-dwelling parasitoid wasp with competing sex-ratio distorters.</title>
        <authorList>
            <person name="Culotta J."/>
            <person name="Lindsey A.R."/>
        </authorList>
    </citation>
    <scope>NUCLEOTIDE SEQUENCE [LARGE SCALE GENOMIC DNA]</scope>
    <source>
        <strain evidence="2 3">KSX58</strain>
    </source>
</reference>
<evidence type="ECO:0000313" key="2">
    <source>
        <dbReference type="EMBL" id="KAL3403977.1"/>
    </source>
</evidence>
<keyword evidence="1" id="KW-0732">Signal</keyword>
<gene>
    <name evidence="2" type="ORF">TKK_003369</name>
</gene>
<evidence type="ECO:0000256" key="1">
    <source>
        <dbReference type="SAM" id="SignalP"/>
    </source>
</evidence>